<dbReference type="Pfam" id="PF00057">
    <property type="entry name" value="Ldl_recept_a"/>
    <property type="match status" value="1"/>
</dbReference>
<evidence type="ECO:0000256" key="8">
    <source>
        <dbReference type="PROSITE-ProRule" id="PRU00124"/>
    </source>
</evidence>
<keyword evidence="3" id="KW-0812">Transmembrane</keyword>
<keyword evidence="5" id="KW-1133">Transmembrane helix</keyword>
<keyword evidence="6" id="KW-0472">Membrane</keyword>
<evidence type="ECO:0000256" key="7">
    <source>
        <dbReference type="ARBA" id="ARBA00023157"/>
    </source>
</evidence>
<dbReference type="SUPFAM" id="SSF57424">
    <property type="entry name" value="LDL receptor-like module"/>
    <property type="match status" value="1"/>
</dbReference>
<keyword evidence="10" id="KW-0732">Signal</keyword>
<feature type="compositionally biased region" description="Polar residues" evidence="9">
    <location>
        <begin position="452"/>
        <end position="468"/>
    </location>
</feature>
<dbReference type="InterPro" id="IPR050685">
    <property type="entry name" value="LDLR"/>
</dbReference>
<dbReference type="PANTHER" id="PTHR24270">
    <property type="entry name" value="LOW-DENSITY LIPOPROTEIN RECEPTOR-RELATED"/>
    <property type="match status" value="1"/>
</dbReference>
<sequence length="487" mass="54136">MFSLLLAFFNASLASGSYTCDVTLGRARKSCGEVCKKQSFLQCNDDINGDRNAPKVSECLIFESAEFLSDCDDQLSEIGLVLEFLLPFANYNLTITNLHESANDIHFMFDKLVVSLAELKTKSFQFNKSAGPEFAIYSSKTFGLIDKKQLNFTVKIQSSYESCNDDCELCCHSNGHCYDLDERCDGSWNCPNGEDEWECDDRGEQLVYCPRISQEIKSLPIAELCDGINDCPMPKEVQQSIDETECTVCRHGAFLCVETNSTLGPYCIAEDRLCDGYPDCSDGSDELSCPLADERQVLTAAIIGSLGCCALFVIALGCTRRLLYVQSLSSCSRARRSLQHLANILQVREAPPTYDAAMGYESTAQRPSRSRPWRLTRNGLRRESRRARRRRIQDQDNASIDLPSVTEEQPTIIQRSQSSESIDSPLGVENGTNNTRPRVAQFPSPGGELTDIVSQDQGQESVRLQTTGPGPMGDPDEDERRSISSQH</sequence>
<evidence type="ECO:0000256" key="4">
    <source>
        <dbReference type="ARBA" id="ARBA00022737"/>
    </source>
</evidence>
<dbReference type="SMART" id="SM00192">
    <property type="entry name" value="LDLa"/>
    <property type="match status" value="2"/>
</dbReference>
<dbReference type="InterPro" id="IPR023415">
    <property type="entry name" value="LDLR_class-A_CS"/>
</dbReference>
<reference evidence="11 12" key="1">
    <citation type="submission" date="2021-04" db="EMBL/GenBank/DDBJ databases">
        <authorList>
            <person name="Bliznina A."/>
        </authorList>
    </citation>
    <scope>NUCLEOTIDE SEQUENCE [LARGE SCALE GENOMIC DNA]</scope>
</reference>
<feature type="signal peptide" evidence="10">
    <location>
        <begin position="1"/>
        <end position="16"/>
    </location>
</feature>
<dbReference type="PROSITE" id="PS01209">
    <property type="entry name" value="LDLRA_1"/>
    <property type="match status" value="1"/>
</dbReference>
<evidence type="ECO:0000256" key="1">
    <source>
        <dbReference type="ARBA" id="ARBA00004167"/>
    </source>
</evidence>
<feature type="disulfide bond" evidence="8">
    <location>
        <begin position="184"/>
        <end position="199"/>
    </location>
</feature>
<keyword evidence="4" id="KW-0677">Repeat</keyword>
<feature type="compositionally biased region" description="Polar residues" evidence="9">
    <location>
        <begin position="406"/>
        <end position="422"/>
    </location>
</feature>
<dbReference type="EMBL" id="OU015568">
    <property type="protein sequence ID" value="CAG5089325.1"/>
    <property type="molecule type" value="Genomic_DNA"/>
</dbReference>
<dbReference type="InterPro" id="IPR036055">
    <property type="entry name" value="LDL_receptor-like_sf"/>
</dbReference>
<feature type="region of interest" description="Disordered" evidence="9">
    <location>
        <begin position="360"/>
        <end position="487"/>
    </location>
</feature>
<gene>
    <name evidence="11" type="ORF">OKIOD_LOCUS3734</name>
</gene>
<protein>
    <submittedName>
        <fullName evidence="11">Oidioi.mRNA.OKI2018_I69.PAR.g12176.t1.cds</fullName>
    </submittedName>
</protein>
<feature type="disulfide bond" evidence="8">
    <location>
        <begin position="274"/>
        <end position="289"/>
    </location>
</feature>
<dbReference type="CDD" id="cd00112">
    <property type="entry name" value="LDLa"/>
    <property type="match status" value="2"/>
</dbReference>
<evidence type="ECO:0000256" key="5">
    <source>
        <dbReference type="ARBA" id="ARBA00022989"/>
    </source>
</evidence>
<evidence type="ECO:0000256" key="2">
    <source>
        <dbReference type="ARBA" id="ARBA00004308"/>
    </source>
</evidence>
<evidence type="ECO:0000256" key="6">
    <source>
        <dbReference type="ARBA" id="ARBA00023136"/>
    </source>
</evidence>
<evidence type="ECO:0000256" key="3">
    <source>
        <dbReference type="ARBA" id="ARBA00022692"/>
    </source>
</evidence>
<proteinExistence type="predicted"/>
<keyword evidence="7 8" id="KW-1015">Disulfide bond</keyword>
<dbReference type="Proteomes" id="UP001158576">
    <property type="component" value="Chromosome PAR"/>
</dbReference>
<dbReference type="PROSITE" id="PS50068">
    <property type="entry name" value="LDLRA_2"/>
    <property type="match status" value="2"/>
</dbReference>
<comment type="caution">
    <text evidence="8">Lacks conserved residue(s) required for the propagation of feature annotation.</text>
</comment>
<organism evidence="11 12">
    <name type="scientific">Oikopleura dioica</name>
    <name type="common">Tunicate</name>
    <dbReference type="NCBI Taxonomy" id="34765"/>
    <lineage>
        <taxon>Eukaryota</taxon>
        <taxon>Metazoa</taxon>
        <taxon>Chordata</taxon>
        <taxon>Tunicata</taxon>
        <taxon>Appendicularia</taxon>
        <taxon>Copelata</taxon>
        <taxon>Oikopleuridae</taxon>
        <taxon>Oikopleura</taxon>
    </lineage>
</organism>
<accession>A0ABN7RZ04</accession>
<evidence type="ECO:0000313" key="11">
    <source>
        <dbReference type="EMBL" id="CAG5089325.1"/>
    </source>
</evidence>
<feature type="compositionally biased region" description="Basic and acidic residues" evidence="9">
    <location>
        <begin position="478"/>
        <end position="487"/>
    </location>
</feature>
<evidence type="ECO:0000256" key="10">
    <source>
        <dbReference type="SAM" id="SignalP"/>
    </source>
</evidence>
<dbReference type="InterPro" id="IPR002172">
    <property type="entry name" value="LDrepeatLR_classA_rpt"/>
</dbReference>
<evidence type="ECO:0000313" key="12">
    <source>
        <dbReference type="Proteomes" id="UP001158576"/>
    </source>
</evidence>
<dbReference type="Gene3D" id="4.10.400.10">
    <property type="entry name" value="Low-density Lipoprotein Receptor"/>
    <property type="match status" value="1"/>
</dbReference>
<feature type="chain" id="PRO_5045353122" evidence="10">
    <location>
        <begin position="17"/>
        <end position="487"/>
    </location>
</feature>
<keyword evidence="12" id="KW-1185">Reference proteome</keyword>
<dbReference type="PRINTS" id="PR00261">
    <property type="entry name" value="LDLRECEPTOR"/>
</dbReference>
<evidence type="ECO:0000256" key="9">
    <source>
        <dbReference type="SAM" id="MobiDB-lite"/>
    </source>
</evidence>
<name>A0ABN7RZ04_OIKDI</name>
<comment type="subcellular location">
    <subcellularLocation>
        <location evidence="2">Endomembrane system</location>
    </subcellularLocation>
    <subcellularLocation>
        <location evidence="1">Membrane</location>
        <topology evidence="1">Single-pass membrane protein</topology>
    </subcellularLocation>
</comment>